<dbReference type="InterPro" id="IPR033186">
    <property type="entry name" value="HerA_C"/>
</dbReference>
<sequence length="608" mass="65429">MREATSIGHVRDIDGASVAVALAADVPTGLVFVAGEPYSVGQVGSFVRIPAGLRNLVGVVTRVGAGAVPESVGIDTTRWMSVQLVGETQPGSQFQRGVAQLPSIGDRVHLVTRADLSKIYGHQSAKDGYVRIGQVASAESIDARVDLNRLVSRHSAVLGSTGSGKSTTVATFLSAMSEPNSYPSARVLLFDLHGEYARAFAGKANVLTLDRDVPGSELLHIPYWALTFDELIPLLFGALPDDAGRAYVRDEITRLKRSTIEHGEYNLSTEHVTVDSPVPFSVHQLWFDIHVLLNATHTVPGGQSRDTWALARDANDEDIQAGDPQSVIAPVFSPQTQAAGQNKIYLSSSPLNIRRQVDVLASRLRDRRFEFLLRPGNWAPDLDGSTEKGLADLLEIWLGPSEPITIIDLSGAPPAIVGDLVGSMTRVAYDAMYWARNLSEGARERPLLFVFEEAHAYLGAVGSGSARTAVQRIVREGRKYGVGAMIVSQRPSELDSTILSQCGTLIALRLTNSADRAFVLSSASDNMAGILSMLPILRTGEAIIVGESVPLPTRTLVALPEHKPDSADPVIAGSRLPGGWDREREPSRYSDVALAWETQNARLVDVST</sequence>
<feature type="domain" description="Helicase HerA-like C-terminal" evidence="8">
    <location>
        <begin position="441"/>
        <end position="519"/>
    </location>
</feature>
<proteinExistence type="predicted"/>
<dbReference type="Pfam" id="PF05872">
    <property type="entry name" value="HerA_C"/>
    <property type="match status" value="1"/>
</dbReference>
<dbReference type="Gene3D" id="3.40.50.300">
    <property type="entry name" value="P-loop containing nucleotide triphosphate hydrolases"/>
    <property type="match status" value="2"/>
</dbReference>
<keyword evidence="3" id="KW-0347">Helicase</keyword>
<comment type="caution">
    <text evidence="9">The sequence shown here is derived from an EMBL/GenBank/DDBJ whole genome shotgun (WGS) entry which is preliminary data.</text>
</comment>
<evidence type="ECO:0000256" key="5">
    <source>
        <dbReference type="ARBA" id="ARBA00023125"/>
    </source>
</evidence>
<dbReference type="GO" id="GO:0016787">
    <property type="term" value="F:hydrolase activity"/>
    <property type="evidence" value="ECO:0007669"/>
    <property type="project" value="UniProtKB-KW"/>
</dbReference>
<dbReference type="InterPro" id="IPR008571">
    <property type="entry name" value="HerA-like"/>
</dbReference>
<evidence type="ECO:0000259" key="8">
    <source>
        <dbReference type="Pfam" id="PF05872"/>
    </source>
</evidence>
<dbReference type="PANTHER" id="PTHR42957">
    <property type="entry name" value="HELICASE MJ1565-RELATED"/>
    <property type="match status" value="1"/>
</dbReference>
<keyword evidence="1" id="KW-0547">Nucleotide-binding</keyword>
<keyword evidence="2" id="KW-0378">Hydrolase</keyword>
<evidence type="ECO:0000256" key="4">
    <source>
        <dbReference type="ARBA" id="ARBA00022840"/>
    </source>
</evidence>
<evidence type="ECO:0000313" key="9">
    <source>
        <dbReference type="EMBL" id="RXZ48649.1"/>
    </source>
</evidence>
<evidence type="ECO:0000256" key="2">
    <source>
        <dbReference type="ARBA" id="ARBA00022801"/>
    </source>
</evidence>
<keyword evidence="4 9" id="KW-0067">ATP-binding</keyword>
<dbReference type="SUPFAM" id="SSF52540">
    <property type="entry name" value="P-loop containing nucleoside triphosphate hydrolases"/>
    <property type="match status" value="1"/>
</dbReference>
<evidence type="ECO:0000313" key="10">
    <source>
        <dbReference type="Proteomes" id="UP000292935"/>
    </source>
</evidence>
<dbReference type="GO" id="GO:0005524">
    <property type="term" value="F:ATP binding"/>
    <property type="evidence" value="ECO:0007669"/>
    <property type="project" value="UniProtKB-KW"/>
</dbReference>
<dbReference type="OrthoDB" id="9806951at2"/>
<name>A0A4Q2JPM8_9MICO</name>
<dbReference type="Proteomes" id="UP000292935">
    <property type="component" value="Unassembled WGS sequence"/>
</dbReference>
<keyword evidence="5" id="KW-0238">DNA-binding</keyword>
<dbReference type="GO" id="GO:0004386">
    <property type="term" value="F:helicase activity"/>
    <property type="evidence" value="ECO:0007669"/>
    <property type="project" value="UniProtKB-KW"/>
</dbReference>
<reference evidence="9 10" key="1">
    <citation type="submission" date="2019-01" db="EMBL/GenBank/DDBJ databases">
        <authorList>
            <person name="Li J."/>
        </authorList>
    </citation>
    <scope>NUCLEOTIDE SEQUENCE [LARGE SCALE GENOMIC DNA]</scope>
    <source>
        <strain evidence="9 10">CCUG 35506</strain>
    </source>
</reference>
<dbReference type="PANTHER" id="PTHR42957:SF1">
    <property type="entry name" value="HELICASE MJ1565-RELATED"/>
    <property type="match status" value="1"/>
</dbReference>
<evidence type="ECO:0000256" key="6">
    <source>
        <dbReference type="ARBA" id="ARBA00023235"/>
    </source>
</evidence>
<dbReference type="EMBL" id="SDPO01000002">
    <property type="protein sequence ID" value="RXZ48649.1"/>
    <property type="molecule type" value="Genomic_DNA"/>
</dbReference>
<dbReference type="AlphaFoldDB" id="A0A4Q2JPM8"/>
<dbReference type="Pfam" id="PF01935">
    <property type="entry name" value="DUF87"/>
    <property type="match status" value="1"/>
</dbReference>
<dbReference type="GO" id="GO:0003677">
    <property type="term" value="F:DNA binding"/>
    <property type="evidence" value="ECO:0007669"/>
    <property type="project" value="UniProtKB-KW"/>
</dbReference>
<accession>A0A4Q2JPM8</accession>
<keyword evidence="10" id="KW-1185">Reference proteome</keyword>
<evidence type="ECO:0000259" key="7">
    <source>
        <dbReference type="Pfam" id="PF01935"/>
    </source>
</evidence>
<protein>
    <submittedName>
        <fullName evidence="9">ATP-binding protein</fullName>
    </submittedName>
</protein>
<evidence type="ECO:0000256" key="3">
    <source>
        <dbReference type="ARBA" id="ARBA00022806"/>
    </source>
</evidence>
<dbReference type="RefSeq" id="WP_129230985.1">
    <property type="nucleotide sequence ID" value="NZ_SDPO01000002.1"/>
</dbReference>
<feature type="domain" description="Helicase HerA central" evidence="7">
    <location>
        <begin position="130"/>
        <end position="414"/>
    </location>
</feature>
<gene>
    <name evidence="9" type="ORF">ESP57_06525</name>
</gene>
<keyword evidence="6" id="KW-0413">Isomerase</keyword>
<dbReference type="InterPro" id="IPR002789">
    <property type="entry name" value="HerA_central"/>
</dbReference>
<evidence type="ECO:0000256" key="1">
    <source>
        <dbReference type="ARBA" id="ARBA00022741"/>
    </source>
</evidence>
<organism evidence="9 10">
    <name type="scientific">Agromyces fucosus</name>
    <dbReference type="NCBI Taxonomy" id="41985"/>
    <lineage>
        <taxon>Bacteria</taxon>
        <taxon>Bacillati</taxon>
        <taxon>Actinomycetota</taxon>
        <taxon>Actinomycetes</taxon>
        <taxon>Micrococcales</taxon>
        <taxon>Microbacteriaceae</taxon>
        <taxon>Agromyces</taxon>
    </lineage>
</organism>
<dbReference type="InterPro" id="IPR027417">
    <property type="entry name" value="P-loop_NTPase"/>
</dbReference>